<protein>
    <submittedName>
        <fullName evidence="1">Uncharacterized protein</fullName>
    </submittedName>
</protein>
<proteinExistence type="predicted"/>
<dbReference type="EMBL" id="KU521356">
    <property type="protein sequence ID" value="ANM44775.1"/>
    <property type="molecule type" value="Genomic_DNA"/>
</dbReference>
<gene>
    <name evidence="1" type="ORF">KTN4_017</name>
</gene>
<accession>A0A192Y5Z4</accession>
<reference evidence="1 2" key="1">
    <citation type="journal article" date="2016" name="Sci. Rep.">
        <title>A proposed integrated approach for the preclinical evaluation of phage therapy in Pseudomonas infections.</title>
        <authorList>
            <person name="Danis-Wlodarczyk K."/>
            <person name="Vandenheuvel D."/>
            <person name="Jang H.B."/>
            <person name="Briers Y."/>
            <person name="Olszak T."/>
            <person name="Arabski M."/>
            <person name="Wasik S."/>
            <person name="Drabik M."/>
            <person name="Higgins G."/>
            <person name="Tyrrell J."/>
            <person name="Harvey B.J."/>
            <person name="Noben J.P."/>
            <person name="Lavigne R."/>
            <person name="Drulis-Kawa Z."/>
        </authorList>
    </citation>
    <scope>NUCLEOTIDE SEQUENCE [LARGE SCALE GENOMIC DNA]</scope>
</reference>
<evidence type="ECO:0000313" key="1">
    <source>
        <dbReference type="EMBL" id="ANM44775.1"/>
    </source>
</evidence>
<sequence>MIINATITRAMLSAQTTESSLLFILTHLHGSPDATSSDMNDTKRILASNDPLSTLWQCGCHLVVSEDERWFISPFGDTVRLAYQHKVRGSWITFGIDLFDPEESESVLLAIRRRLRTGFPADELEVNCGIKGYLEESYEVNGTGLWSVGRIILALHPTSPFRFAALERLYEIAKFHKNYADIVDNVGINHDRNYLNNIVDGKWVVEEKDAQAVLNSYFTSMLKLFFDRGFYYQDTIDGGRIDVRSNEGSYYLIGGNATVNTINITYLSANKIEIRDGEWEFAWDCNNTEYFFAEHPVDALLAYHKRVDQEHSYKATGLGHSLEDIHKVQHILK</sequence>
<dbReference type="Proteomes" id="UP000224336">
    <property type="component" value="Segment"/>
</dbReference>
<name>A0A192Y5Z4_9CAUD</name>
<organism evidence="1 2">
    <name type="scientific">Pseudomonas phage KTN4</name>
    <dbReference type="NCBI Taxonomy" id="1862701"/>
    <lineage>
        <taxon>Viruses</taxon>
        <taxon>Duplodnaviria</taxon>
        <taxon>Heunggongvirae</taxon>
        <taxon>Uroviricota</taxon>
        <taxon>Caudoviricetes</taxon>
        <taxon>Chimalliviridae</taxon>
        <taxon>Phikzvirus</taxon>
        <taxon>Phikzvirus phiKZ</taxon>
    </lineage>
</organism>
<evidence type="ECO:0000313" key="2">
    <source>
        <dbReference type="Proteomes" id="UP000224336"/>
    </source>
</evidence>